<dbReference type="EMBL" id="JACBYR010000003">
    <property type="protein sequence ID" value="NYE85717.1"/>
    <property type="molecule type" value="Genomic_DNA"/>
</dbReference>
<evidence type="ECO:0000256" key="4">
    <source>
        <dbReference type="RuleBase" id="RU362073"/>
    </source>
</evidence>
<keyword evidence="8" id="KW-0969">Cilium</keyword>
<dbReference type="GO" id="GO:0005576">
    <property type="term" value="C:extracellular region"/>
    <property type="evidence" value="ECO:0007669"/>
    <property type="project" value="UniProtKB-SubCell"/>
</dbReference>
<evidence type="ECO:0000259" key="7">
    <source>
        <dbReference type="Pfam" id="PF00700"/>
    </source>
</evidence>
<sequence length="516" mass="51443">MAQVINTNIASLNAQRNLNSSQSATTTSLQRLSTGLRINSAKDDAAGLAISERMSTQIKGLNQAVRNSNDGISLAQTAEGALQQIGTNLQRIRELSVQSANATNSADDRAALQKEVAQLSSEIGRVAKDTSFNGTSLIDGSFTSKAFQVGANQGQTISINGIANANVNALGSWTSKDTTAAVGGVAPVGTPTAAVSGTATLSAAALTAPDATTFDYAASKITVNGTAIDLAAVTAGTDNTTARTAMVAEINTKLGAAGIPGLTAAVTGGAGAEVITFSNSGKSEFSITGDNFAGTLTVKAATPAKSDFAAIAGGGITINGKNIGPIGATSNAASRLSTVASAINNLSADTNVTATVDAGRLKLTSTKGDVVVGGTATAADMLKETGLVAGTSAAGGTNIAGSTSFAKGTAQVGFANLDISTVDGADNAILAMDAALKSVNESRADLGAIQNRFSSVVSSLETTSENLSASRSRIQDTDFAAETASLTRAQILSQAGTAMLAQANSLPNNVLTLLRG</sequence>
<dbReference type="Pfam" id="PF00669">
    <property type="entry name" value="Flagellin_N"/>
    <property type="match status" value="1"/>
</dbReference>
<evidence type="ECO:0000313" key="8">
    <source>
        <dbReference type="EMBL" id="NYE85717.1"/>
    </source>
</evidence>
<dbReference type="Gene3D" id="6.10.10.10">
    <property type="entry name" value="Flagellar export chaperone, C-terminal domain"/>
    <property type="match status" value="1"/>
</dbReference>
<dbReference type="GO" id="GO:0009288">
    <property type="term" value="C:bacterial-type flagellum"/>
    <property type="evidence" value="ECO:0007669"/>
    <property type="project" value="UniProtKB-SubCell"/>
</dbReference>
<name>A0A7Y9IZ73_9BURK</name>
<evidence type="ECO:0000256" key="2">
    <source>
        <dbReference type="ARBA" id="ARBA00022525"/>
    </source>
</evidence>
<dbReference type="Gene3D" id="1.20.1330.10">
    <property type="entry name" value="f41 fragment of flagellin, N-terminal domain"/>
    <property type="match status" value="1"/>
</dbReference>
<dbReference type="InterPro" id="IPR001492">
    <property type="entry name" value="Flagellin"/>
</dbReference>
<evidence type="ECO:0000256" key="1">
    <source>
        <dbReference type="ARBA" id="ARBA00005709"/>
    </source>
</evidence>
<feature type="coiled-coil region" evidence="5">
    <location>
        <begin position="102"/>
        <end position="129"/>
    </location>
</feature>
<gene>
    <name evidence="8" type="ORF">FHW18_005036</name>
</gene>
<dbReference type="PRINTS" id="PR00207">
    <property type="entry name" value="FLAGELLIN"/>
</dbReference>
<dbReference type="InterPro" id="IPR010810">
    <property type="entry name" value="Flagellin_hook_IN_motif"/>
</dbReference>
<dbReference type="RefSeq" id="WP_179590058.1">
    <property type="nucleotide sequence ID" value="NZ_JACBYR010000003.1"/>
</dbReference>
<dbReference type="Pfam" id="PF07196">
    <property type="entry name" value="Flagellin_IN"/>
    <property type="match status" value="1"/>
</dbReference>
<dbReference type="GO" id="GO:0005198">
    <property type="term" value="F:structural molecule activity"/>
    <property type="evidence" value="ECO:0007669"/>
    <property type="project" value="UniProtKB-UniRule"/>
</dbReference>
<comment type="function">
    <text evidence="4">Flagellin is the subunit protein which polymerizes to form the filaments of bacterial flagella.</text>
</comment>
<proteinExistence type="inferred from homology"/>
<keyword evidence="9" id="KW-1185">Reference proteome</keyword>
<dbReference type="Gene3D" id="2.170.280.10">
    <property type="entry name" value="f41 fragment of flagellin, middle domain"/>
    <property type="match status" value="1"/>
</dbReference>
<reference evidence="8 9" key="1">
    <citation type="submission" date="2020-07" db="EMBL/GenBank/DDBJ databases">
        <title>Genomic Encyclopedia of Type Strains, Phase IV (KMG-V): Genome sequencing to study the core and pangenomes of soil and plant-associated prokaryotes.</title>
        <authorList>
            <person name="Whitman W."/>
        </authorList>
    </citation>
    <scope>NUCLEOTIDE SEQUENCE [LARGE SCALE GENOMIC DNA]</scope>
    <source>
        <strain evidence="8 9">SAS40</strain>
    </source>
</reference>
<dbReference type="Pfam" id="PF00700">
    <property type="entry name" value="Flagellin_C"/>
    <property type="match status" value="1"/>
</dbReference>
<dbReference type="SUPFAM" id="SSF64518">
    <property type="entry name" value="Phase 1 flagellin"/>
    <property type="match status" value="1"/>
</dbReference>
<keyword evidence="8" id="KW-0966">Cell projection</keyword>
<dbReference type="Gene3D" id="6.10.280.190">
    <property type="match status" value="1"/>
</dbReference>
<evidence type="ECO:0000256" key="5">
    <source>
        <dbReference type="SAM" id="Coils"/>
    </source>
</evidence>
<comment type="subcellular location">
    <subcellularLocation>
        <location evidence="4">Secreted</location>
    </subcellularLocation>
    <subcellularLocation>
        <location evidence="4">Bacterial flagellum</location>
    </subcellularLocation>
</comment>
<keyword evidence="3 4" id="KW-0975">Bacterial flagellum</keyword>
<evidence type="ECO:0000256" key="3">
    <source>
        <dbReference type="ARBA" id="ARBA00023143"/>
    </source>
</evidence>
<dbReference type="Gene3D" id="2.30.220.10">
    <property type="entry name" value="f41 fragment of flagellin, C-terminal domain"/>
    <property type="match status" value="1"/>
</dbReference>
<protein>
    <recommendedName>
        <fullName evidence="4">Flagellin</fullName>
    </recommendedName>
</protein>
<dbReference type="PANTHER" id="PTHR42792">
    <property type="entry name" value="FLAGELLIN"/>
    <property type="match status" value="1"/>
</dbReference>
<comment type="similarity">
    <text evidence="1 4">Belongs to the bacterial flagellin family.</text>
</comment>
<keyword evidence="2 4" id="KW-0964">Secreted</keyword>
<keyword evidence="5" id="KW-0175">Coiled coil</keyword>
<keyword evidence="8" id="KW-0282">Flagellum</keyword>
<feature type="domain" description="Flagellin N-terminal" evidence="6">
    <location>
        <begin position="5"/>
        <end position="143"/>
    </location>
</feature>
<dbReference type="AlphaFoldDB" id="A0A7Y9IZ73"/>
<dbReference type="InterPro" id="IPR046358">
    <property type="entry name" value="Flagellin_C"/>
</dbReference>
<comment type="caution">
    <text evidence="8">The sequence shown here is derived from an EMBL/GenBank/DDBJ whole genome shotgun (WGS) entry which is preliminary data.</text>
</comment>
<accession>A0A7Y9IZ73</accession>
<evidence type="ECO:0000313" key="9">
    <source>
        <dbReference type="Proteomes" id="UP000542125"/>
    </source>
</evidence>
<organism evidence="8 9">
    <name type="scientific">Pigmentiphaga litoralis</name>
    <dbReference type="NCBI Taxonomy" id="516702"/>
    <lineage>
        <taxon>Bacteria</taxon>
        <taxon>Pseudomonadati</taxon>
        <taxon>Pseudomonadota</taxon>
        <taxon>Betaproteobacteria</taxon>
        <taxon>Burkholderiales</taxon>
        <taxon>Alcaligenaceae</taxon>
        <taxon>Pigmentiphaga</taxon>
    </lineage>
</organism>
<evidence type="ECO:0000259" key="6">
    <source>
        <dbReference type="Pfam" id="PF00669"/>
    </source>
</evidence>
<feature type="domain" description="Flagellin C-terminal" evidence="7">
    <location>
        <begin position="431"/>
        <end position="514"/>
    </location>
</feature>
<dbReference type="PANTHER" id="PTHR42792:SF2">
    <property type="entry name" value="FLAGELLIN"/>
    <property type="match status" value="1"/>
</dbReference>
<dbReference type="Proteomes" id="UP000542125">
    <property type="component" value="Unassembled WGS sequence"/>
</dbReference>
<dbReference type="InterPro" id="IPR042187">
    <property type="entry name" value="Flagellin_C_sub2"/>
</dbReference>
<dbReference type="InterPro" id="IPR001029">
    <property type="entry name" value="Flagellin_N"/>
</dbReference>